<accession>A0AAW1QM53</accession>
<organism evidence="3 4">
    <name type="scientific">Apatococcus lobatus</name>
    <dbReference type="NCBI Taxonomy" id="904363"/>
    <lineage>
        <taxon>Eukaryota</taxon>
        <taxon>Viridiplantae</taxon>
        <taxon>Chlorophyta</taxon>
        <taxon>core chlorophytes</taxon>
        <taxon>Trebouxiophyceae</taxon>
        <taxon>Chlorellales</taxon>
        <taxon>Chlorellaceae</taxon>
        <taxon>Apatococcus</taxon>
    </lineage>
</organism>
<dbReference type="SUPFAM" id="SSF51735">
    <property type="entry name" value="NAD(P)-binding Rossmann-fold domains"/>
    <property type="match status" value="1"/>
</dbReference>
<keyword evidence="2" id="KW-0520">NAD</keyword>
<sequence length="337" mass="36749">MRSFSWPIACPTVRATTPQRSTVRASAAQKPKNLFVFGFGYTGLAAAAYFQREGSWSISGTCRGEEKRQSLETSGIQAFSFDPDNLLGLSAAGLECLHEATHILSTVPPNGDFNQDPVLMAHRNVLQRMGGSLEWAGYISSTGVYGGWQGDWVDESSELRGSSQTATARIQAEAAWSDLHQQAGFPTHIFRLGGIYGPGRSAIDAAKAKGPASSNQARRSLRRYTSRCHVHDVCRVLHASMLRPCPGEVYNIVDDNPASRTEVMAYARRLLSGTEASAETANLTAELEPMPQQAMDAVEQKRVRNSKIKSSFDLDLQYPSFQEGLTAINAGIMLPFQ</sequence>
<evidence type="ECO:0000256" key="2">
    <source>
        <dbReference type="ARBA" id="ARBA00023027"/>
    </source>
</evidence>
<gene>
    <name evidence="3" type="ORF">WJX74_006916</name>
</gene>
<reference evidence="3 4" key="1">
    <citation type="journal article" date="2024" name="Nat. Commun.">
        <title>Phylogenomics reveals the evolutionary origins of lichenization in chlorophyte algae.</title>
        <authorList>
            <person name="Puginier C."/>
            <person name="Libourel C."/>
            <person name="Otte J."/>
            <person name="Skaloud P."/>
            <person name="Haon M."/>
            <person name="Grisel S."/>
            <person name="Petersen M."/>
            <person name="Berrin J.G."/>
            <person name="Delaux P.M."/>
            <person name="Dal Grande F."/>
            <person name="Keller J."/>
        </authorList>
    </citation>
    <scope>NUCLEOTIDE SEQUENCE [LARGE SCALE GENOMIC DNA]</scope>
    <source>
        <strain evidence="3 4">SAG 2145</strain>
    </source>
</reference>
<name>A0AAW1QM53_9CHLO</name>
<proteinExistence type="inferred from homology"/>
<comment type="caution">
    <text evidence="3">The sequence shown here is derived from an EMBL/GenBank/DDBJ whole genome shotgun (WGS) entry which is preliminary data.</text>
</comment>
<comment type="similarity">
    <text evidence="1">Belongs to the NAD(P)-dependent epimerase/dehydratase family.</text>
</comment>
<keyword evidence="4" id="KW-1185">Reference proteome</keyword>
<evidence type="ECO:0000256" key="1">
    <source>
        <dbReference type="ARBA" id="ARBA00007637"/>
    </source>
</evidence>
<dbReference type="Proteomes" id="UP001438707">
    <property type="component" value="Unassembled WGS sequence"/>
</dbReference>
<dbReference type="Gene3D" id="3.40.50.720">
    <property type="entry name" value="NAD(P)-binding Rossmann-like Domain"/>
    <property type="match status" value="1"/>
</dbReference>
<dbReference type="AlphaFoldDB" id="A0AAW1QM53"/>
<dbReference type="EMBL" id="JALJOS010000031">
    <property type="protein sequence ID" value="KAK9822581.1"/>
    <property type="molecule type" value="Genomic_DNA"/>
</dbReference>
<evidence type="ECO:0000313" key="4">
    <source>
        <dbReference type="Proteomes" id="UP001438707"/>
    </source>
</evidence>
<evidence type="ECO:0008006" key="5">
    <source>
        <dbReference type="Google" id="ProtNLM"/>
    </source>
</evidence>
<protein>
    <recommendedName>
        <fullName evidence="5">NAD-dependent epimerase/dehydratase domain-containing protein</fullName>
    </recommendedName>
</protein>
<dbReference type="PANTHER" id="PTHR43574">
    <property type="entry name" value="EPIMERASE-RELATED"/>
    <property type="match status" value="1"/>
</dbReference>
<dbReference type="InterPro" id="IPR036291">
    <property type="entry name" value="NAD(P)-bd_dom_sf"/>
</dbReference>
<evidence type="ECO:0000313" key="3">
    <source>
        <dbReference type="EMBL" id="KAK9822581.1"/>
    </source>
</evidence>